<feature type="domain" description="Helix-turn-helix" evidence="1">
    <location>
        <begin position="7"/>
        <end position="57"/>
    </location>
</feature>
<sequence>MEDRFITHTEIASLLQLNPAHVRDRLTKRKDFPRPFIFGGARRWKYSEVEDWIDGRRQAPDGRRAA</sequence>
<dbReference type="GeneID" id="69600233"/>
<evidence type="ECO:0000313" key="3">
    <source>
        <dbReference type="Proteomes" id="UP000007564"/>
    </source>
</evidence>
<dbReference type="RefSeq" id="WP_010926403.1">
    <property type="nucleotide sequence ID" value="NC_019382.1"/>
</dbReference>
<reference evidence="2 3" key="1">
    <citation type="journal article" date="2012" name="BMC Genomics">
        <title>Comparative genomics of the classical Bordetella subspecies: the evolution and exchange of virulence-associated diversity amongst closely related pathogens.</title>
        <authorList>
            <person name="Park J."/>
            <person name="Zhang Y."/>
            <person name="Buboltz A.M."/>
            <person name="Zhang X."/>
            <person name="Schuster S.C."/>
            <person name="Ahuja U."/>
            <person name="Liu M."/>
            <person name="Miller J.F."/>
            <person name="Sebaihia M."/>
            <person name="Bentley S.D."/>
            <person name="Parkhill J."/>
            <person name="Harvill E.T."/>
        </authorList>
    </citation>
    <scope>NUCLEOTIDE SEQUENCE [LARGE SCALE GENOMIC DNA]</scope>
    <source>
        <strain evidence="2 3">253</strain>
    </source>
</reference>
<proteinExistence type="predicted"/>
<organism evidence="2 3">
    <name type="scientific">Bordetella bronchiseptica 253</name>
    <dbReference type="NCBI Taxonomy" id="568707"/>
    <lineage>
        <taxon>Bacteria</taxon>
        <taxon>Pseudomonadati</taxon>
        <taxon>Pseudomonadota</taxon>
        <taxon>Betaproteobacteria</taxon>
        <taxon>Burkholderiales</taxon>
        <taxon>Alcaligenaceae</taxon>
        <taxon>Bordetella</taxon>
    </lineage>
</organism>
<gene>
    <name evidence="2" type="ORF">BN112_1331</name>
</gene>
<evidence type="ECO:0000259" key="1">
    <source>
        <dbReference type="Pfam" id="PF12728"/>
    </source>
</evidence>
<dbReference type="HOGENOM" id="CLU_2822552_0_0_4"/>
<dbReference type="Pfam" id="PF12728">
    <property type="entry name" value="HTH_17"/>
    <property type="match status" value="1"/>
</dbReference>
<dbReference type="OrthoDB" id="8662296at2"/>
<name>A0A0C6P1I6_BORBO</name>
<dbReference type="InterPro" id="IPR041657">
    <property type="entry name" value="HTH_17"/>
</dbReference>
<evidence type="ECO:0000313" key="2">
    <source>
        <dbReference type="EMBL" id="CCJ53248.1"/>
    </source>
</evidence>
<protein>
    <recommendedName>
        <fullName evidence="1">Helix-turn-helix domain-containing protein</fullName>
    </recommendedName>
</protein>
<dbReference type="KEGG" id="bbh:BN112_1331"/>
<dbReference type="Proteomes" id="UP000007564">
    <property type="component" value="Chromosome"/>
</dbReference>
<dbReference type="Gene3D" id="1.10.238.160">
    <property type="match status" value="1"/>
</dbReference>
<dbReference type="AlphaFoldDB" id="A0A0C6P1I6"/>
<dbReference type="EMBL" id="HE965806">
    <property type="protein sequence ID" value="CCJ53248.1"/>
    <property type="molecule type" value="Genomic_DNA"/>
</dbReference>
<accession>A0A0C6P1I6</accession>